<reference evidence="16 17" key="1">
    <citation type="submission" date="2024-04" db="EMBL/GenBank/DDBJ databases">
        <title>Symmetric and asymmetric DNA N6-adenine methylation regulates different biological responses in Mucorales.</title>
        <authorList>
            <consortium name="Lawrence Berkeley National Laboratory"/>
            <person name="Lax C."/>
            <person name="Mondo S.J."/>
            <person name="Osorio-Concepcion M."/>
            <person name="Muszewska A."/>
            <person name="Corrochano-Luque M."/>
            <person name="Gutierrez G."/>
            <person name="Riley R."/>
            <person name="Lipzen A."/>
            <person name="Guo J."/>
            <person name="Hundley H."/>
            <person name="Amirebrahimi M."/>
            <person name="Ng V."/>
            <person name="Lorenzo-Gutierrez D."/>
            <person name="Binder U."/>
            <person name="Yang J."/>
            <person name="Song Y."/>
            <person name="Canovas D."/>
            <person name="Navarro E."/>
            <person name="Freitag M."/>
            <person name="Gabaldon T."/>
            <person name="Grigoriev I.V."/>
            <person name="Corrochano L.M."/>
            <person name="Nicolas F.E."/>
            <person name="Garre V."/>
        </authorList>
    </citation>
    <scope>NUCLEOTIDE SEQUENCE [LARGE SCALE GENOMIC DNA]</scope>
    <source>
        <strain evidence="16 17">L51</strain>
    </source>
</reference>
<dbReference type="SMART" id="SM00129">
    <property type="entry name" value="KISc"/>
    <property type="match status" value="1"/>
</dbReference>
<dbReference type="Pfam" id="PF00225">
    <property type="entry name" value="Kinesin"/>
    <property type="match status" value="1"/>
</dbReference>
<dbReference type="PRINTS" id="PR00380">
    <property type="entry name" value="KINESINHEAVY"/>
</dbReference>
<dbReference type="Pfam" id="PF16183">
    <property type="entry name" value="Kinesin_assoc"/>
    <property type="match status" value="1"/>
</dbReference>
<evidence type="ECO:0000256" key="3">
    <source>
        <dbReference type="ARBA" id="ARBA00022490"/>
    </source>
</evidence>
<keyword evidence="4" id="KW-0493">Microtubule</keyword>
<evidence type="ECO:0000256" key="1">
    <source>
        <dbReference type="ARBA" id="ARBA00004245"/>
    </source>
</evidence>
<dbReference type="PROSITE" id="PS50067">
    <property type="entry name" value="KINESIN_MOTOR_2"/>
    <property type="match status" value="1"/>
</dbReference>
<evidence type="ECO:0000313" key="16">
    <source>
        <dbReference type="EMBL" id="KAL0079644.1"/>
    </source>
</evidence>
<dbReference type="InterPro" id="IPR008984">
    <property type="entry name" value="SMAD_FHA_dom_sf"/>
</dbReference>
<evidence type="ECO:0000256" key="8">
    <source>
        <dbReference type="ARBA" id="ARBA00023175"/>
    </source>
</evidence>
<comment type="subcellular location">
    <subcellularLocation>
        <location evidence="1">Cytoplasm</location>
        <location evidence="1">Cytoskeleton</location>
    </subcellularLocation>
</comment>
<evidence type="ECO:0000256" key="2">
    <source>
        <dbReference type="ARBA" id="ARBA00020751"/>
    </source>
</evidence>
<evidence type="ECO:0000256" key="12">
    <source>
        <dbReference type="SAM" id="MobiDB-lite"/>
    </source>
</evidence>
<evidence type="ECO:0000256" key="7">
    <source>
        <dbReference type="ARBA" id="ARBA00023054"/>
    </source>
</evidence>
<dbReference type="InterPro" id="IPR001849">
    <property type="entry name" value="PH_domain"/>
</dbReference>
<dbReference type="InterPro" id="IPR032405">
    <property type="entry name" value="Kinesin_assoc"/>
</dbReference>
<dbReference type="Proteomes" id="UP001448207">
    <property type="component" value="Unassembled WGS sequence"/>
</dbReference>
<dbReference type="Pfam" id="PF00498">
    <property type="entry name" value="FHA"/>
    <property type="match status" value="1"/>
</dbReference>
<dbReference type="SUPFAM" id="SSF52540">
    <property type="entry name" value="P-loop containing nucleoside triphosphate hydrolases"/>
    <property type="match status" value="1"/>
</dbReference>
<dbReference type="InterPro" id="IPR022140">
    <property type="entry name" value="Kinesin-like_KIF1-typ"/>
</dbReference>
<dbReference type="Gene3D" id="2.60.200.20">
    <property type="match status" value="1"/>
</dbReference>
<evidence type="ECO:0000259" key="14">
    <source>
        <dbReference type="PROSITE" id="PS50006"/>
    </source>
</evidence>
<keyword evidence="3" id="KW-0963">Cytoplasm</keyword>
<keyword evidence="17" id="KW-1185">Reference proteome</keyword>
<evidence type="ECO:0000256" key="6">
    <source>
        <dbReference type="ARBA" id="ARBA00022840"/>
    </source>
</evidence>
<evidence type="ECO:0000256" key="11">
    <source>
        <dbReference type="SAM" id="Coils"/>
    </source>
</evidence>
<dbReference type="Pfam" id="PF12473">
    <property type="entry name" value="DUF3694"/>
    <property type="match status" value="1"/>
</dbReference>
<dbReference type="InterPro" id="IPR000253">
    <property type="entry name" value="FHA_dom"/>
</dbReference>
<dbReference type="InterPro" id="IPR022164">
    <property type="entry name" value="Kinesin-like"/>
</dbReference>
<dbReference type="Gene3D" id="6.10.250.2520">
    <property type="match status" value="1"/>
</dbReference>
<evidence type="ECO:0000256" key="10">
    <source>
        <dbReference type="PROSITE-ProRule" id="PRU00283"/>
    </source>
</evidence>
<dbReference type="Gene3D" id="2.30.29.30">
    <property type="entry name" value="Pleckstrin-homology domain (PH domain)/Phosphotyrosine-binding domain (PTB)"/>
    <property type="match status" value="1"/>
</dbReference>
<protein>
    <recommendedName>
        <fullName evidence="2">Kinesin-like protein unc-104</fullName>
    </recommendedName>
</protein>
<feature type="domain" description="Kinesin motor" evidence="15">
    <location>
        <begin position="1"/>
        <end position="244"/>
    </location>
</feature>
<dbReference type="CDD" id="cd22705">
    <property type="entry name" value="FHA_KIF1"/>
    <property type="match status" value="1"/>
</dbReference>
<dbReference type="PROSITE" id="PS50006">
    <property type="entry name" value="FHA_DOMAIN"/>
    <property type="match status" value="1"/>
</dbReference>
<dbReference type="SMART" id="SM00240">
    <property type="entry name" value="FHA"/>
    <property type="match status" value="1"/>
</dbReference>
<evidence type="ECO:0000313" key="17">
    <source>
        <dbReference type="Proteomes" id="UP001448207"/>
    </source>
</evidence>
<name>A0ABR3AR13_PHYBL</name>
<dbReference type="InterPro" id="IPR019821">
    <property type="entry name" value="Kinesin_motor_CS"/>
</dbReference>
<sequence length="1565" mass="177225">MMGYGEDKGIIPRTCLELFNRIQNNKDPDVTYRAEVSYIEIYNEKVRDLLSPKMKGNLKVREHPSTGPYVEDLSRLAVTSFENINDLMDEGNKARTVAATNMNETSSRSHAIFTVFLTQKRIDETSGQENEKVARISLVDLAGSERANSTGATGARLKEGANINRSLTTLGKVISGLAEQSINDARKGKKLKEVFIPYRDSVLTWLLKDSLGGNSKTAMIAAIAPADYDETLSTLRYADQAKKIQNKAVVNEDPNAKMIRELKDELENLRTRLRVYAPDVVEQLSAASAFKQPNGTRSNSSTANSVITTTNVPAALVESMSLSTQEFEIVDSQGVTKKVTQKQILDQLQSSERLLADLNETWEEKLKKTEEIQKERENTLEELGIAVHRNTVGVYAPKKVPHLVNLNEDPLMSECLMYQLKPGTTRVGRNESKAPGDIRLTGSNIQDDHCTFVNTNGTVTVHPNPKSVTMVNGLRIEEPKRLKSGYRIILGGFHIFRFNHPEEVRRERDLQKIVHERNRAGGTSSPCTLLDDEGERPCSPTDSASLMGSEPMDWSDARLEAMKNYYSPDMSFTGVNDDELEKLYDEIARARNIRKIRCESRTDLLNDDDDASTGKDSAICSVATASVVIDNRRESVYTESPIDYTEIEEKQRMKDEFEKEMRSQKKHFEAEIKRMSLRYPSGIIPIYTDAQTALLKGVLERWKKLRYVTMAESVLTHAMMLKEANIYAREMNKRVTYQFAIIEEGQFSSPVSSWEPTSGFNEFNTDEDKSLTSSQKPCIGVRVIDRKHQTMYFWSLGRLKQRLHKMQELYKFIDKPNYCKHLNVEDIFYENPCPKYCFIGSASVSVRNLALHQPYESCVEVVCRSTGRVKGKLRVLISPMAELSALERDLDKEAGGEREREEENPLKASESKIQINQRILFEIRMLELSGLSESEFSQVHVQFRLSSLGGIPAYSSAEKLFATDPASGFENGSIVLDYSQKISMTVTERVLDLFMHSMVSFEIYGTAQPRVLSQHERWDDEREKPSLEYLQSVKQLSVQPSLVDQLSVRSNHFPTSDTLTVPNHHLNPHLNSHSHSHSNLHPFPAPNRPEEELLASERHDIVAWVQVCELTPNGSYMPVQVVSQNTLDKGTFGLRQGLQRRISITLSHSSGKQFAWNRISKASIGRVRCLDDKGRIISSPAHEDVQIKLSVRQKVSYKSDGTSQLCSQGAWDSSQHDCTFLNRLTPTNSRILLQLKWEVEAEKCSKPIQFSMDIAVQVQGRDATGASRLRKLLGSSKHLTKCSGMFQVHLRPPMTRRVSQLWRLNTGARPIKGDECLGAWRPRGVSLVNDYRQICERIRRKEDNVFTSQVLTLRAARSQTSHGSMTKKESEPGLRQSQQKDGSDVPTDAQAQLLHKVLDLWTHKMGTHQEIVLSQDPPVPGLHDMERQDLCKVSYKLLAEVKLVVETDTVAKKGFMTYQEDPLNNKWVKRWFVMRRPYIYIYSNQSETDEQGVINISSVRVSNSRDMENVVHRSHIYALYTTNNAYILQATSKNDMIDWMAKLDPSSTVPTITSINNTIVSKLFS</sequence>
<organism evidence="16 17">
    <name type="scientific">Phycomyces blakesleeanus</name>
    <dbReference type="NCBI Taxonomy" id="4837"/>
    <lineage>
        <taxon>Eukaryota</taxon>
        <taxon>Fungi</taxon>
        <taxon>Fungi incertae sedis</taxon>
        <taxon>Mucoromycota</taxon>
        <taxon>Mucoromycotina</taxon>
        <taxon>Mucoromycetes</taxon>
        <taxon>Mucorales</taxon>
        <taxon>Phycomycetaceae</taxon>
        <taxon>Phycomyces</taxon>
    </lineage>
</organism>
<comment type="similarity">
    <text evidence="10">Belongs to the TRAFAC class myosin-kinesin ATPase superfamily. Kinesin family.</text>
</comment>
<keyword evidence="8" id="KW-0505">Motor protein</keyword>
<evidence type="ECO:0000256" key="5">
    <source>
        <dbReference type="ARBA" id="ARBA00022741"/>
    </source>
</evidence>
<dbReference type="InterPro" id="IPR011993">
    <property type="entry name" value="PH-like_dom_sf"/>
</dbReference>
<keyword evidence="5" id="KW-0547">Nucleotide-binding</keyword>
<proteinExistence type="inferred from homology"/>
<feature type="domain" description="FHA" evidence="14">
    <location>
        <begin position="425"/>
        <end position="476"/>
    </location>
</feature>
<dbReference type="PANTHER" id="PTHR47117:SF10">
    <property type="entry name" value="KINESIN-LIKE PROTEIN KIF1B"/>
    <property type="match status" value="1"/>
</dbReference>
<feature type="region of interest" description="Disordered" evidence="12">
    <location>
        <begin position="888"/>
        <end position="909"/>
    </location>
</feature>
<keyword evidence="6" id="KW-0067">ATP-binding</keyword>
<dbReference type="Pfam" id="PF12423">
    <property type="entry name" value="KIF1B"/>
    <property type="match status" value="1"/>
</dbReference>
<dbReference type="PANTHER" id="PTHR47117">
    <property type="entry name" value="STAR-RELATED LIPID TRANSFER PROTEIN 9"/>
    <property type="match status" value="1"/>
</dbReference>
<feature type="compositionally biased region" description="Low complexity" evidence="12">
    <location>
        <begin position="1062"/>
        <end position="1071"/>
    </location>
</feature>
<accession>A0ABR3AR13</accession>
<evidence type="ECO:0000256" key="4">
    <source>
        <dbReference type="ARBA" id="ARBA00022701"/>
    </source>
</evidence>
<dbReference type="InterPro" id="IPR001752">
    <property type="entry name" value="Kinesin_motor_dom"/>
</dbReference>
<comment type="caution">
    <text evidence="10">Lacks conserved residue(s) required for the propagation of feature annotation.</text>
</comment>
<evidence type="ECO:0000259" key="13">
    <source>
        <dbReference type="PROSITE" id="PS50003"/>
    </source>
</evidence>
<gene>
    <name evidence="16" type="ORF">J3Q64DRAFT_1760666</name>
</gene>
<keyword evidence="9" id="KW-0206">Cytoskeleton</keyword>
<dbReference type="SMART" id="SM00233">
    <property type="entry name" value="PH"/>
    <property type="match status" value="1"/>
</dbReference>
<dbReference type="InterPro" id="IPR036961">
    <property type="entry name" value="Kinesin_motor_dom_sf"/>
</dbReference>
<dbReference type="PROSITE" id="PS00411">
    <property type="entry name" value="KINESIN_MOTOR_1"/>
    <property type="match status" value="1"/>
</dbReference>
<dbReference type="InterPro" id="IPR027417">
    <property type="entry name" value="P-loop_NTPase"/>
</dbReference>
<evidence type="ECO:0000259" key="15">
    <source>
        <dbReference type="PROSITE" id="PS50067"/>
    </source>
</evidence>
<feature type="domain" description="PH" evidence="13">
    <location>
        <begin position="1449"/>
        <end position="1548"/>
    </location>
</feature>
<feature type="region of interest" description="Disordered" evidence="12">
    <location>
        <begin position="1058"/>
        <end position="1081"/>
    </location>
</feature>
<feature type="compositionally biased region" description="Basic and acidic residues" evidence="12">
    <location>
        <begin position="888"/>
        <end position="905"/>
    </location>
</feature>
<feature type="coiled-coil region" evidence="11">
    <location>
        <begin position="341"/>
        <end position="379"/>
    </location>
</feature>
<dbReference type="SUPFAM" id="SSF49879">
    <property type="entry name" value="SMAD/FHA domain"/>
    <property type="match status" value="1"/>
</dbReference>
<keyword evidence="7 11" id="KW-0175">Coiled coil</keyword>
<dbReference type="Gene3D" id="3.40.850.10">
    <property type="entry name" value="Kinesin motor domain"/>
    <property type="match status" value="1"/>
</dbReference>
<comment type="caution">
    <text evidence="16">The sequence shown here is derived from an EMBL/GenBank/DDBJ whole genome shotgun (WGS) entry which is preliminary data.</text>
</comment>
<evidence type="ECO:0000256" key="9">
    <source>
        <dbReference type="ARBA" id="ARBA00023212"/>
    </source>
</evidence>
<dbReference type="InterPro" id="IPR049780">
    <property type="entry name" value="PH_KIFIA_KIFIB"/>
</dbReference>
<dbReference type="SUPFAM" id="SSF50729">
    <property type="entry name" value="PH domain-like"/>
    <property type="match status" value="1"/>
</dbReference>
<dbReference type="CDD" id="cd01233">
    <property type="entry name" value="PH_KIFIA_KIFIB"/>
    <property type="match status" value="1"/>
</dbReference>
<dbReference type="Pfam" id="PF00169">
    <property type="entry name" value="PH"/>
    <property type="match status" value="1"/>
</dbReference>
<feature type="region of interest" description="Disordered" evidence="12">
    <location>
        <begin position="1356"/>
        <end position="1387"/>
    </location>
</feature>
<feature type="region of interest" description="Disordered" evidence="12">
    <location>
        <begin position="518"/>
        <end position="550"/>
    </location>
</feature>
<dbReference type="PROSITE" id="PS50003">
    <property type="entry name" value="PH_DOMAIN"/>
    <property type="match status" value="1"/>
</dbReference>
<dbReference type="EMBL" id="JBCLYO010000021">
    <property type="protein sequence ID" value="KAL0079644.1"/>
    <property type="molecule type" value="Genomic_DNA"/>
</dbReference>